<comment type="caution">
    <text evidence="7">The sequence shown here is derived from an EMBL/GenBank/DDBJ whole genome shotgun (WGS) entry which is preliminary data.</text>
</comment>
<reference evidence="7 8" key="1">
    <citation type="submission" date="2019-03" db="EMBL/GenBank/DDBJ databases">
        <title>Genomic Encyclopedia of Archaeal and Bacterial Type Strains, Phase II (KMG-II): from individual species to whole genera.</title>
        <authorList>
            <person name="Goeker M."/>
        </authorList>
    </citation>
    <scope>NUCLEOTIDE SEQUENCE [LARGE SCALE GENOMIC DNA]</scope>
    <source>
        <strain evidence="7 8">ATCC 700618</strain>
    </source>
</reference>
<keyword evidence="8" id="KW-1185">Reference proteome</keyword>
<gene>
    <name evidence="7" type="ORF">EI74_0335</name>
</gene>
<dbReference type="AlphaFoldDB" id="A0A4R6IE03"/>
<dbReference type="OrthoDB" id="9790390at2"/>
<dbReference type="Proteomes" id="UP000295518">
    <property type="component" value="Unassembled WGS sequence"/>
</dbReference>
<dbReference type="GO" id="GO:0005737">
    <property type="term" value="C:cytoplasm"/>
    <property type="evidence" value="ECO:0007669"/>
    <property type="project" value="TreeGrafter"/>
</dbReference>
<dbReference type="InterPro" id="IPR017937">
    <property type="entry name" value="Thioredoxin_CS"/>
</dbReference>
<keyword evidence="3" id="KW-0249">Electron transport</keyword>
<evidence type="ECO:0000313" key="8">
    <source>
        <dbReference type="Proteomes" id="UP000295518"/>
    </source>
</evidence>
<proteinExistence type="inferred from homology"/>
<dbReference type="PANTHER" id="PTHR45663">
    <property type="entry name" value="GEO12009P1"/>
    <property type="match status" value="1"/>
</dbReference>
<keyword evidence="4" id="KW-1015">Disulfide bond</keyword>
<dbReference type="PROSITE" id="PS00194">
    <property type="entry name" value="THIOREDOXIN_1"/>
    <property type="match status" value="1"/>
</dbReference>
<dbReference type="InterPro" id="IPR013766">
    <property type="entry name" value="Thioredoxin_domain"/>
</dbReference>
<comment type="similarity">
    <text evidence="1">Belongs to the thioredoxin family.</text>
</comment>
<evidence type="ECO:0000256" key="2">
    <source>
        <dbReference type="ARBA" id="ARBA00022448"/>
    </source>
</evidence>
<dbReference type="RefSeq" id="WP_094254503.1">
    <property type="nucleotide sequence ID" value="NZ_NNCE01000002.1"/>
</dbReference>
<feature type="domain" description="Thioredoxin" evidence="6">
    <location>
        <begin position="6"/>
        <end position="99"/>
    </location>
</feature>
<sequence length="102" mass="11561">MIKENLTRAEIDSAITSGTSLLYFYSKNCGPCLVTQKIMEQISSEYNATIFKVDSDIETKWTKELSITSIPMTFLVKDGQILNKIVGLTSKHEFVKMISQYL</sequence>
<dbReference type="InterPro" id="IPR036249">
    <property type="entry name" value="Thioredoxin-like_sf"/>
</dbReference>
<evidence type="ECO:0000256" key="4">
    <source>
        <dbReference type="ARBA" id="ARBA00023157"/>
    </source>
</evidence>
<evidence type="ECO:0000256" key="5">
    <source>
        <dbReference type="ARBA" id="ARBA00023284"/>
    </source>
</evidence>
<keyword evidence="5" id="KW-0676">Redox-active center</keyword>
<dbReference type="PANTHER" id="PTHR45663:SF11">
    <property type="entry name" value="GEO12009P1"/>
    <property type="match status" value="1"/>
</dbReference>
<dbReference type="CDD" id="cd02947">
    <property type="entry name" value="TRX_family"/>
    <property type="match status" value="1"/>
</dbReference>
<protein>
    <submittedName>
        <fullName evidence="7">Thioredoxin</fullName>
    </submittedName>
</protein>
<evidence type="ECO:0000256" key="1">
    <source>
        <dbReference type="ARBA" id="ARBA00008987"/>
    </source>
</evidence>
<accession>A0A4R6IE03</accession>
<dbReference type="GO" id="GO:0015035">
    <property type="term" value="F:protein-disulfide reductase activity"/>
    <property type="evidence" value="ECO:0007669"/>
    <property type="project" value="TreeGrafter"/>
</dbReference>
<dbReference type="Pfam" id="PF00085">
    <property type="entry name" value="Thioredoxin"/>
    <property type="match status" value="1"/>
</dbReference>
<keyword evidence="2" id="KW-0813">Transport</keyword>
<dbReference type="Gene3D" id="3.40.30.10">
    <property type="entry name" value="Glutaredoxin"/>
    <property type="match status" value="1"/>
</dbReference>
<dbReference type="SUPFAM" id="SSF52833">
    <property type="entry name" value="Thioredoxin-like"/>
    <property type="match status" value="1"/>
</dbReference>
<evidence type="ECO:0000256" key="3">
    <source>
        <dbReference type="ARBA" id="ARBA00022982"/>
    </source>
</evidence>
<evidence type="ECO:0000259" key="6">
    <source>
        <dbReference type="Pfam" id="PF00085"/>
    </source>
</evidence>
<organism evidence="7 8">
    <name type="scientific">Mycoplasma testudineum</name>
    <dbReference type="NCBI Taxonomy" id="244584"/>
    <lineage>
        <taxon>Bacteria</taxon>
        <taxon>Bacillati</taxon>
        <taxon>Mycoplasmatota</taxon>
        <taxon>Mollicutes</taxon>
        <taxon>Mycoplasmataceae</taxon>
        <taxon>Mycoplasma</taxon>
    </lineage>
</organism>
<dbReference type="EMBL" id="SNWN01000010">
    <property type="protein sequence ID" value="TDO20503.1"/>
    <property type="molecule type" value="Genomic_DNA"/>
</dbReference>
<evidence type="ECO:0000313" key="7">
    <source>
        <dbReference type="EMBL" id="TDO20503.1"/>
    </source>
</evidence>
<name>A0A4R6IE03_9MOLU</name>